<dbReference type="Proteomes" id="UP000316473">
    <property type="component" value="Chromosome"/>
</dbReference>
<gene>
    <name evidence="1" type="ORF">Nstercoris_00762</name>
</gene>
<evidence type="ECO:0008006" key="3">
    <source>
        <dbReference type="Google" id="ProtNLM"/>
    </source>
</evidence>
<organism evidence="1 2">
    <name type="scientific">Nitrosomonas stercoris</name>
    <dbReference type="NCBI Taxonomy" id="1444684"/>
    <lineage>
        <taxon>Bacteria</taxon>
        <taxon>Pseudomonadati</taxon>
        <taxon>Pseudomonadota</taxon>
        <taxon>Betaproteobacteria</taxon>
        <taxon>Nitrosomonadales</taxon>
        <taxon>Nitrosomonadaceae</taxon>
        <taxon>Nitrosomonas</taxon>
    </lineage>
</organism>
<sequence>MKKLALFLLLINIGAIFYFYDKTENNITVPPSQFHPEEIVLLPIKITCLKWDKLVEPIARLARMEISQWGTEKNRITEIPQKKITIHWVHIPPIRSTYETARRMTQLENLDIIHQHIQENQDNPWHNAISLAILTEGTEAAALVEELTDKGIKHVVSSEQTLAQSSFIIRNPTEQMTKSIQQLAQQFPSTRLKTTECSRL</sequence>
<name>A0A4Y1YKG8_9PROT</name>
<evidence type="ECO:0000313" key="1">
    <source>
        <dbReference type="EMBL" id="BBL34524.1"/>
    </source>
</evidence>
<protein>
    <recommendedName>
        <fullName evidence="3">SPOR domain-containing protein</fullName>
    </recommendedName>
</protein>
<accession>A0A4Y1YKG8</accession>
<dbReference type="EMBL" id="AP019755">
    <property type="protein sequence ID" value="BBL34524.1"/>
    <property type="molecule type" value="Genomic_DNA"/>
</dbReference>
<dbReference type="KEGG" id="nst:Nstercoris_00762"/>
<evidence type="ECO:0000313" key="2">
    <source>
        <dbReference type="Proteomes" id="UP000316473"/>
    </source>
</evidence>
<proteinExistence type="predicted"/>
<keyword evidence="2" id="KW-1185">Reference proteome</keyword>
<dbReference type="AlphaFoldDB" id="A0A4Y1YKG8"/>
<reference evidence="1 2" key="1">
    <citation type="submission" date="2019-06" db="EMBL/GenBank/DDBJ databases">
        <title>Nitrosomonas stercoris KYUHI-S whole genome shotgun sequence.</title>
        <authorList>
            <person name="Nakagawa T."/>
            <person name="Tsuchiya Y."/>
            <person name="Takahashi R."/>
        </authorList>
    </citation>
    <scope>NUCLEOTIDE SEQUENCE [LARGE SCALE GENOMIC DNA]</scope>
    <source>
        <strain evidence="1 2">KYUHI-S</strain>
    </source>
</reference>